<dbReference type="InterPro" id="IPR021858">
    <property type="entry name" value="Fun_TF"/>
</dbReference>
<dbReference type="SUPFAM" id="SSF57701">
    <property type="entry name" value="Zn2/Cys6 DNA-binding domain"/>
    <property type="match status" value="1"/>
</dbReference>
<dbReference type="InterPro" id="IPR053157">
    <property type="entry name" value="Sterol_Uptake_Regulator"/>
</dbReference>
<name>A0AAN6YRA9_9PEZI</name>
<dbReference type="SMART" id="SM00066">
    <property type="entry name" value="GAL4"/>
    <property type="match status" value="1"/>
</dbReference>
<dbReference type="Proteomes" id="UP001301958">
    <property type="component" value="Unassembled WGS sequence"/>
</dbReference>
<dbReference type="PROSITE" id="PS50048">
    <property type="entry name" value="ZN2_CY6_FUNGAL_2"/>
    <property type="match status" value="1"/>
</dbReference>
<dbReference type="AlphaFoldDB" id="A0AAN6YRA9"/>
<dbReference type="InterPro" id="IPR001138">
    <property type="entry name" value="Zn2Cys6_DnaBD"/>
</dbReference>
<dbReference type="PANTHER" id="PTHR47784">
    <property type="entry name" value="STEROL UPTAKE CONTROL PROTEIN 2"/>
    <property type="match status" value="1"/>
</dbReference>
<dbReference type="Pfam" id="PF11951">
    <property type="entry name" value="Fungal_trans_2"/>
    <property type="match status" value="1"/>
</dbReference>
<feature type="compositionally biased region" description="Low complexity" evidence="2">
    <location>
        <begin position="77"/>
        <end position="97"/>
    </location>
</feature>
<dbReference type="Gene3D" id="4.10.240.10">
    <property type="entry name" value="Zn(2)-C6 fungal-type DNA-binding domain"/>
    <property type="match status" value="1"/>
</dbReference>
<evidence type="ECO:0000313" key="5">
    <source>
        <dbReference type="Proteomes" id="UP001301958"/>
    </source>
</evidence>
<organism evidence="4 5">
    <name type="scientific">Podospora fimiseda</name>
    <dbReference type="NCBI Taxonomy" id="252190"/>
    <lineage>
        <taxon>Eukaryota</taxon>
        <taxon>Fungi</taxon>
        <taxon>Dikarya</taxon>
        <taxon>Ascomycota</taxon>
        <taxon>Pezizomycotina</taxon>
        <taxon>Sordariomycetes</taxon>
        <taxon>Sordariomycetidae</taxon>
        <taxon>Sordariales</taxon>
        <taxon>Podosporaceae</taxon>
        <taxon>Podospora</taxon>
    </lineage>
</organism>
<dbReference type="InterPro" id="IPR036864">
    <property type="entry name" value="Zn2-C6_fun-type_DNA-bd_sf"/>
</dbReference>
<dbReference type="PANTHER" id="PTHR47784:SF5">
    <property type="entry name" value="STEROL UPTAKE CONTROL PROTEIN 2"/>
    <property type="match status" value="1"/>
</dbReference>
<reference evidence="4" key="2">
    <citation type="submission" date="2023-05" db="EMBL/GenBank/DDBJ databases">
        <authorList>
            <consortium name="Lawrence Berkeley National Laboratory"/>
            <person name="Steindorff A."/>
            <person name="Hensen N."/>
            <person name="Bonometti L."/>
            <person name="Westerberg I."/>
            <person name="Brannstrom I.O."/>
            <person name="Guillou S."/>
            <person name="Cros-Aarteil S."/>
            <person name="Calhoun S."/>
            <person name="Haridas S."/>
            <person name="Kuo A."/>
            <person name="Mondo S."/>
            <person name="Pangilinan J."/>
            <person name="Riley R."/>
            <person name="Labutti K."/>
            <person name="Andreopoulos B."/>
            <person name="Lipzen A."/>
            <person name="Chen C."/>
            <person name="Yanf M."/>
            <person name="Daum C."/>
            <person name="Ng V."/>
            <person name="Clum A."/>
            <person name="Ohm R."/>
            <person name="Martin F."/>
            <person name="Silar P."/>
            <person name="Natvig D."/>
            <person name="Lalanne C."/>
            <person name="Gautier V."/>
            <person name="Ament-Velasquez S.L."/>
            <person name="Kruys A."/>
            <person name="Hutchinson M.I."/>
            <person name="Powell A.J."/>
            <person name="Barry K."/>
            <person name="Miller A.N."/>
            <person name="Grigoriev I.V."/>
            <person name="Debuchy R."/>
            <person name="Gladieux P."/>
            <person name="Thoren M.H."/>
            <person name="Johannesson H."/>
        </authorList>
    </citation>
    <scope>NUCLEOTIDE SEQUENCE</scope>
    <source>
        <strain evidence="4">CBS 990.96</strain>
    </source>
</reference>
<feature type="region of interest" description="Disordered" evidence="2">
    <location>
        <begin position="77"/>
        <end position="100"/>
    </location>
</feature>
<dbReference type="Pfam" id="PF00172">
    <property type="entry name" value="Zn_clus"/>
    <property type="match status" value="1"/>
</dbReference>
<comment type="caution">
    <text evidence="4">The sequence shown here is derived from an EMBL/GenBank/DDBJ whole genome shotgun (WGS) entry which is preliminary data.</text>
</comment>
<proteinExistence type="predicted"/>
<gene>
    <name evidence="4" type="ORF">QBC38DRAFT_488558</name>
</gene>
<keyword evidence="5" id="KW-1185">Reference proteome</keyword>
<evidence type="ECO:0000259" key="3">
    <source>
        <dbReference type="PROSITE" id="PS50048"/>
    </source>
</evidence>
<sequence>MDPSTSVTDATITTTTSSVVEKRYHAKRPHRKSRKGCRNCKARKVKCDEKRPSCRSCVARNDTCVYPVLPLNTTTTTTTTAISSPSSSSSSSPSPQSLFQEPLFIPTDRDEVDMRLLWFYTNATFNCFSSGPWKERNVDQVLRVDVVQHAFSHPFLMNCLLGLSAMHINQLEFHDLKVPPSKELLYRVKAYEGFRKAVEAADPSSFPALLACSLLLCGLSTYVFRSDEPRSLYVLDWITLWRGIGAIVDMAGRDKLAESGLLPLVIRPNIDMEQSAVHIPSNLVFMLVSIKEGDPDYQYLESYRLALKILGSLYRELNLNGFGPMLLLRIATYFTFLDRQFHDAARKKRPPALMILAHYLAFTNFNDERCWWMEGIGYKEIPNIYSYLSAEWRPFMQVPMMTVNLKSKVEIARLLLNNPLWVSSYETAAAVAVVIKKEEDGTPPPGPGCFDVLLAPSRLNTFDLKTLGEECVKIERDVIVELTEGEQD</sequence>
<evidence type="ECO:0000256" key="1">
    <source>
        <dbReference type="ARBA" id="ARBA00023242"/>
    </source>
</evidence>
<accession>A0AAN6YRA9</accession>
<evidence type="ECO:0000313" key="4">
    <source>
        <dbReference type="EMBL" id="KAK4223033.1"/>
    </source>
</evidence>
<dbReference type="PROSITE" id="PS00463">
    <property type="entry name" value="ZN2_CY6_FUNGAL_1"/>
    <property type="match status" value="1"/>
</dbReference>
<dbReference type="CDD" id="cd00067">
    <property type="entry name" value="GAL4"/>
    <property type="match status" value="1"/>
</dbReference>
<reference evidence="4" key="1">
    <citation type="journal article" date="2023" name="Mol. Phylogenet. Evol.">
        <title>Genome-scale phylogeny and comparative genomics of the fungal order Sordariales.</title>
        <authorList>
            <person name="Hensen N."/>
            <person name="Bonometti L."/>
            <person name="Westerberg I."/>
            <person name="Brannstrom I.O."/>
            <person name="Guillou S."/>
            <person name="Cros-Aarteil S."/>
            <person name="Calhoun S."/>
            <person name="Haridas S."/>
            <person name="Kuo A."/>
            <person name="Mondo S."/>
            <person name="Pangilinan J."/>
            <person name="Riley R."/>
            <person name="LaButti K."/>
            <person name="Andreopoulos B."/>
            <person name="Lipzen A."/>
            <person name="Chen C."/>
            <person name="Yan M."/>
            <person name="Daum C."/>
            <person name="Ng V."/>
            <person name="Clum A."/>
            <person name="Steindorff A."/>
            <person name="Ohm R.A."/>
            <person name="Martin F."/>
            <person name="Silar P."/>
            <person name="Natvig D.O."/>
            <person name="Lalanne C."/>
            <person name="Gautier V."/>
            <person name="Ament-Velasquez S.L."/>
            <person name="Kruys A."/>
            <person name="Hutchinson M.I."/>
            <person name="Powell A.J."/>
            <person name="Barry K."/>
            <person name="Miller A.N."/>
            <person name="Grigoriev I.V."/>
            <person name="Debuchy R."/>
            <person name="Gladieux P."/>
            <person name="Hiltunen Thoren M."/>
            <person name="Johannesson H."/>
        </authorList>
    </citation>
    <scope>NUCLEOTIDE SEQUENCE</scope>
    <source>
        <strain evidence="4">CBS 990.96</strain>
    </source>
</reference>
<dbReference type="GO" id="GO:0008270">
    <property type="term" value="F:zinc ion binding"/>
    <property type="evidence" value="ECO:0007669"/>
    <property type="project" value="InterPro"/>
</dbReference>
<keyword evidence="1" id="KW-0539">Nucleus</keyword>
<protein>
    <submittedName>
        <fullName evidence="4">Transcription factor</fullName>
    </submittedName>
</protein>
<dbReference type="GO" id="GO:0001228">
    <property type="term" value="F:DNA-binding transcription activator activity, RNA polymerase II-specific"/>
    <property type="evidence" value="ECO:0007669"/>
    <property type="project" value="TreeGrafter"/>
</dbReference>
<evidence type="ECO:0000256" key="2">
    <source>
        <dbReference type="SAM" id="MobiDB-lite"/>
    </source>
</evidence>
<feature type="domain" description="Zn(2)-C6 fungal-type" evidence="3">
    <location>
        <begin position="36"/>
        <end position="66"/>
    </location>
</feature>
<dbReference type="EMBL" id="MU865443">
    <property type="protein sequence ID" value="KAK4223033.1"/>
    <property type="molecule type" value="Genomic_DNA"/>
</dbReference>